<keyword evidence="12" id="KW-1185">Reference proteome</keyword>
<feature type="transmembrane region" description="Helical" evidence="9">
    <location>
        <begin position="348"/>
        <end position="366"/>
    </location>
</feature>
<dbReference type="Pfam" id="PF00027">
    <property type="entry name" value="cNMP_binding"/>
    <property type="match status" value="1"/>
</dbReference>
<proteinExistence type="predicted"/>
<dbReference type="Pfam" id="PF00520">
    <property type="entry name" value="Ion_trans"/>
    <property type="match status" value="1"/>
</dbReference>
<evidence type="ECO:0000256" key="5">
    <source>
        <dbReference type="ARBA" id="ARBA00023065"/>
    </source>
</evidence>
<comment type="subcellular location">
    <subcellularLocation>
        <location evidence="1">Membrane</location>
        <topology evidence="1">Multi-pass membrane protein</topology>
    </subcellularLocation>
</comment>
<dbReference type="InterPro" id="IPR014710">
    <property type="entry name" value="RmlC-like_jellyroll"/>
</dbReference>
<evidence type="ECO:0000256" key="9">
    <source>
        <dbReference type="SAM" id="Phobius"/>
    </source>
</evidence>
<evidence type="ECO:0000256" key="2">
    <source>
        <dbReference type="ARBA" id="ARBA00022448"/>
    </source>
</evidence>
<evidence type="ECO:0000313" key="12">
    <source>
        <dbReference type="Proteomes" id="UP001162131"/>
    </source>
</evidence>
<feature type="region of interest" description="Disordered" evidence="8">
    <location>
        <begin position="1"/>
        <end position="26"/>
    </location>
</feature>
<feature type="transmembrane region" description="Helical" evidence="9">
    <location>
        <begin position="273"/>
        <end position="291"/>
    </location>
</feature>
<feature type="domain" description="Cyclic nucleotide-binding" evidence="10">
    <location>
        <begin position="450"/>
        <end position="551"/>
    </location>
</feature>
<sequence>MKNQALTNSEKPTARRGSEEASSYNGESHSRRLSYHDVWRRAMWKIKIRKMINYMNEEILVFGTSSTLTETISSFKSNADQILYSLRGDTIRRVEKLKTSTTKFPKYLIHPKSLWKKNWDAFLFLLLLYTAIVTPFYLAFIDVYFWDWLSIMELIIDSAFEIDIFVNLLSAAYRADGTIEKSFKKNAKNYLTGWFWFDITTSLPFTLVSYVVESKSHGSTNHYMRIARLPRLYKIIRATRMAKVMKHYKNNLLIEKAQDFLQMNSRMFKLTKFVVSVCVMVHIMGCIWFMIDNFQDFPYDSWVFERNMINTPVFQQYLNSVYWALVTVTTVGYGDIHAYSPVEQCVSMAWMFVGIGFYSVTIGSLASCFADIDTKNSVLEAKLGAIHEFSKSTGISDECKQKIRRAIKFNTSKSGNIWADKHGLLQELGKDLRYEICLSMYDGAAREIQFFSDKDKAFVISFMPLLKPMKLSNEEFLYCEGNYAGEVVFIIKGKLNLVLRPSNLAYKSFLKGSYFGEIEILKKKPIRKMNVRSYGTTELLVISRMDFLDVFAEFREDLKHLKYIANERERKIKAAKEKAEDVLRKSNRLPPVYTPPKPPKEDEVKETDYYQEIKNNIFKVQKYLKTFNVKMAVIEADMNRAQEALRSIQTLPEELREKYMKILYEKLAEIIE</sequence>
<evidence type="ECO:0000256" key="8">
    <source>
        <dbReference type="SAM" id="MobiDB-lite"/>
    </source>
</evidence>
<keyword evidence="4 9" id="KW-1133">Transmembrane helix</keyword>
<evidence type="ECO:0000256" key="3">
    <source>
        <dbReference type="ARBA" id="ARBA00022692"/>
    </source>
</evidence>
<keyword evidence="7" id="KW-0407">Ion channel</keyword>
<dbReference type="GO" id="GO:0005249">
    <property type="term" value="F:voltage-gated potassium channel activity"/>
    <property type="evidence" value="ECO:0007669"/>
    <property type="project" value="InterPro"/>
</dbReference>
<dbReference type="PANTHER" id="PTHR47823">
    <property type="entry name" value="ION_TRANS DOMAIN-CONTAINING PROTEIN"/>
    <property type="match status" value="1"/>
</dbReference>
<dbReference type="InterPro" id="IPR005821">
    <property type="entry name" value="Ion_trans_dom"/>
</dbReference>
<evidence type="ECO:0000256" key="7">
    <source>
        <dbReference type="ARBA" id="ARBA00023303"/>
    </source>
</evidence>
<dbReference type="PROSITE" id="PS50042">
    <property type="entry name" value="CNMP_BINDING_3"/>
    <property type="match status" value="1"/>
</dbReference>
<dbReference type="Gene3D" id="1.10.287.70">
    <property type="match status" value="1"/>
</dbReference>
<protein>
    <recommendedName>
        <fullName evidence="10">Cyclic nucleotide-binding domain-containing protein</fullName>
    </recommendedName>
</protein>
<comment type="caution">
    <text evidence="11">The sequence shown here is derived from an EMBL/GenBank/DDBJ whole genome shotgun (WGS) entry which is preliminary data.</text>
</comment>
<dbReference type="Proteomes" id="UP001162131">
    <property type="component" value="Unassembled WGS sequence"/>
</dbReference>
<reference evidence="11" key="1">
    <citation type="submission" date="2021-09" db="EMBL/GenBank/DDBJ databases">
        <authorList>
            <consortium name="AG Swart"/>
            <person name="Singh M."/>
            <person name="Singh A."/>
            <person name="Seah K."/>
            <person name="Emmerich C."/>
        </authorList>
    </citation>
    <scope>NUCLEOTIDE SEQUENCE</scope>
    <source>
        <strain evidence="11">ATCC30299</strain>
    </source>
</reference>
<dbReference type="SUPFAM" id="SSF81324">
    <property type="entry name" value="Voltage-gated potassium channels"/>
    <property type="match status" value="1"/>
</dbReference>
<evidence type="ECO:0000313" key="11">
    <source>
        <dbReference type="EMBL" id="CAG9328815.1"/>
    </source>
</evidence>
<evidence type="ECO:0000256" key="6">
    <source>
        <dbReference type="ARBA" id="ARBA00023136"/>
    </source>
</evidence>
<gene>
    <name evidence="11" type="ORF">BSTOLATCC_MIC46805</name>
</gene>
<keyword evidence="5" id="KW-0406">Ion transport</keyword>
<feature type="transmembrane region" description="Helical" evidence="9">
    <location>
        <begin position="122"/>
        <end position="146"/>
    </location>
</feature>
<dbReference type="PRINTS" id="PR01463">
    <property type="entry name" value="EAGCHANLFMLY"/>
</dbReference>
<dbReference type="SUPFAM" id="SSF51206">
    <property type="entry name" value="cAMP-binding domain-like"/>
    <property type="match status" value="1"/>
</dbReference>
<keyword evidence="2" id="KW-0813">Transport</keyword>
<dbReference type="EMBL" id="CAJZBQ010000046">
    <property type="protein sequence ID" value="CAG9328815.1"/>
    <property type="molecule type" value="Genomic_DNA"/>
</dbReference>
<feature type="compositionally biased region" description="Polar residues" evidence="8">
    <location>
        <begin position="1"/>
        <end position="11"/>
    </location>
</feature>
<keyword evidence="3 9" id="KW-0812">Transmembrane</keyword>
<feature type="transmembrane region" description="Helical" evidence="9">
    <location>
        <begin position="193"/>
        <end position="212"/>
    </location>
</feature>
<evidence type="ECO:0000259" key="10">
    <source>
        <dbReference type="PROSITE" id="PS50042"/>
    </source>
</evidence>
<dbReference type="CDD" id="cd00038">
    <property type="entry name" value="CAP_ED"/>
    <property type="match status" value="1"/>
</dbReference>
<dbReference type="GO" id="GO:0016020">
    <property type="term" value="C:membrane"/>
    <property type="evidence" value="ECO:0007669"/>
    <property type="project" value="UniProtKB-SubCell"/>
</dbReference>
<keyword evidence="6 9" id="KW-0472">Membrane</keyword>
<dbReference type="AlphaFoldDB" id="A0AAU9JR36"/>
<name>A0AAU9JR36_9CILI</name>
<evidence type="ECO:0000256" key="4">
    <source>
        <dbReference type="ARBA" id="ARBA00022989"/>
    </source>
</evidence>
<dbReference type="InterPro" id="IPR003938">
    <property type="entry name" value="K_chnl_volt-dep_EAG/ELK/ERG"/>
</dbReference>
<dbReference type="InterPro" id="IPR018490">
    <property type="entry name" value="cNMP-bd_dom_sf"/>
</dbReference>
<dbReference type="FunFam" id="1.10.287.70:FF:000123">
    <property type="entry name" value="Potassium channel KAT3"/>
    <property type="match status" value="1"/>
</dbReference>
<dbReference type="Gene3D" id="2.60.120.10">
    <property type="entry name" value="Jelly Rolls"/>
    <property type="match status" value="1"/>
</dbReference>
<evidence type="ECO:0000256" key="1">
    <source>
        <dbReference type="ARBA" id="ARBA00004141"/>
    </source>
</evidence>
<dbReference type="InterPro" id="IPR000595">
    <property type="entry name" value="cNMP-bd_dom"/>
</dbReference>
<organism evidence="11 12">
    <name type="scientific">Blepharisma stoltei</name>
    <dbReference type="NCBI Taxonomy" id="1481888"/>
    <lineage>
        <taxon>Eukaryota</taxon>
        <taxon>Sar</taxon>
        <taxon>Alveolata</taxon>
        <taxon>Ciliophora</taxon>
        <taxon>Postciliodesmatophora</taxon>
        <taxon>Heterotrichea</taxon>
        <taxon>Heterotrichida</taxon>
        <taxon>Blepharismidae</taxon>
        <taxon>Blepharisma</taxon>
    </lineage>
</organism>
<dbReference type="PANTHER" id="PTHR47823:SF9">
    <property type="entry name" value="CHROMOSOME UNDETERMINED SCAFFOLD_10, WHOLE GENOME SHOTGUN SEQUENCE"/>
    <property type="match status" value="1"/>
</dbReference>
<accession>A0AAU9JR36</accession>